<comment type="caution">
    <text evidence="3">The sequence shown here is derived from an EMBL/GenBank/DDBJ whole genome shotgun (WGS) entry which is preliminary data.</text>
</comment>
<name>A0ABW4NTF0_9PAST</name>
<keyword evidence="2" id="KW-0732">Signal</keyword>
<dbReference type="RefSeq" id="WP_379096558.1">
    <property type="nucleotide sequence ID" value="NZ_JBHUFP010000005.1"/>
</dbReference>
<sequence>MQKILFILTALFALSSCEQNIETTIEQTCIDGVVYLVYQDGEQRGITPKVNADYLPYTCVMPCPNLSNQKKERNNDKTCD</sequence>
<protein>
    <recommendedName>
        <fullName evidence="1">Type IV secretion system putative lipoprotein virB7</fullName>
    </recommendedName>
</protein>
<evidence type="ECO:0000313" key="4">
    <source>
        <dbReference type="Proteomes" id="UP001597420"/>
    </source>
</evidence>
<gene>
    <name evidence="3" type="ORF">ACFSAV_04190</name>
</gene>
<dbReference type="PROSITE" id="PS51257">
    <property type="entry name" value="PROKAR_LIPOPROTEIN"/>
    <property type="match status" value="1"/>
</dbReference>
<organism evidence="3 4">
    <name type="scientific">Pasteurella oralis</name>
    <dbReference type="NCBI Taxonomy" id="1071947"/>
    <lineage>
        <taxon>Bacteria</taxon>
        <taxon>Pseudomonadati</taxon>
        <taxon>Pseudomonadota</taxon>
        <taxon>Gammaproteobacteria</taxon>
        <taxon>Pasteurellales</taxon>
        <taxon>Pasteurellaceae</taxon>
        <taxon>Pasteurella</taxon>
    </lineage>
</organism>
<evidence type="ECO:0000256" key="2">
    <source>
        <dbReference type="ARBA" id="ARBA00022729"/>
    </source>
</evidence>
<dbReference type="Proteomes" id="UP001597420">
    <property type="component" value="Unassembled WGS sequence"/>
</dbReference>
<proteinExistence type="predicted"/>
<reference evidence="4" key="1">
    <citation type="journal article" date="2019" name="Int. J. Syst. Evol. Microbiol.">
        <title>The Global Catalogue of Microorganisms (GCM) 10K type strain sequencing project: providing services to taxonomists for standard genome sequencing and annotation.</title>
        <authorList>
            <consortium name="The Broad Institute Genomics Platform"/>
            <consortium name="The Broad Institute Genome Sequencing Center for Infectious Disease"/>
            <person name="Wu L."/>
            <person name="Ma J."/>
        </authorList>
    </citation>
    <scope>NUCLEOTIDE SEQUENCE [LARGE SCALE GENOMIC DNA]</scope>
    <source>
        <strain evidence="4">CCM 7950</strain>
    </source>
</reference>
<evidence type="ECO:0000313" key="3">
    <source>
        <dbReference type="EMBL" id="MFD1805580.1"/>
    </source>
</evidence>
<keyword evidence="4" id="KW-1185">Reference proteome</keyword>
<evidence type="ECO:0000256" key="1">
    <source>
        <dbReference type="ARBA" id="ARBA00017922"/>
    </source>
</evidence>
<dbReference type="InterPro" id="IPR012640">
    <property type="entry name" value="Membr_lipoprot_lipid_attach_CS"/>
</dbReference>
<dbReference type="Pfam" id="PF08139">
    <property type="entry name" value="LPAM_1"/>
    <property type="match status" value="1"/>
</dbReference>
<keyword evidence="3" id="KW-0449">Lipoprotein</keyword>
<dbReference type="EMBL" id="JBHUFP010000005">
    <property type="protein sequence ID" value="MFD1805580.1"/>
    <property type="molecule type" value="Genomic_DNA"/>
</dbReference>
<accession>A0ABW4NTF0</accession>